<reference evidence="1" key="1">
    <citation type="submission" date="2018-05" db="EMBL/GenBank/DDBJ databases">
        <authorList>
            <person name="Lanie J.A."/>
            <person name="Ng W.-L."/>
            <person name="Kazmierczak K.M."/>
            <person name="Andrzejewski T.M."/>
            <person name="Davidsen T.M."/>
            <person name="Wayne K.J."/>
            <person name="Tettelin H."/>
            <person name="Glass J.I."/>
            <person name="Rusch D."/>
            <person name="Podicherti R."/>
            <person name="Tsui H.-C.T."/>
            <person name="Winkler M.E."/>
        </authorList>
    </citation>
    <scope>NUCLEOTIDE SEQUENCE</scope>
</reference>
<proteinExistence type="predicted"/>
<name>A0A381Y4F1_9ZZZZ</name>
<accession>A0A381Y4F1</accession>
<dbReference type="EMBL" id="UINC01017367">
    <property type="protein sequence ID" value="SVA71898.1"/>
    <property type="molecule type" value="Genomic_DNA"/>
</dbReference>
<evidence type="ECO:0000313" key="1">
    <source>
        <dbReference type="EMBL" id="SVA71898.1"/>
    </source>
</evidence>
<sequence>MMSDKQSQLFGMQEGISIDHKVY</sequence>
<gene>
    <name evidence="1" type="ORF">METZ01_LOCUS124752</name>
</gene>
<organism evidence="1">
    <name type="scientific">marine metagenome</name>
    <dbReference type="NCBI Taxonomy" id="408172"/>
    <lineage>
        <taxon>unclassified sequences</taxon>
        <taxon>metagenomes</taxon>
        <taxon>ecological metagenomes</taxon>
    </lineage>
</organism>
<protein>
    <submittedName>
        <fullName evidence="1">Uncharacterized protein</fullName>
    </submittedName>
</protein>
<dbReference type="AlphaFoldDB" id="A0A381Y4F1"/>